<comment type="similarity">
    <text evidence="1 5">Belongs to the universal ribosomal protein uL11 family.</text>
</comment>
<reference evidence="8" key="1">
    <citation type="submission" date="2021-01" db="EMBL/GenBank/DDBJ databases">
        <authorList>
            <person name="Corre E."/>
            <person name="Pelletier E."/>
            <person name="Niang G."/>
            <person name="Scheremetjew M."/>
            <person name="Finn R."/>
            <person name="Kale V."/>
            <person name="Holt S."/>
            <person name="Cochrane G."/>
            <person name="Meng A."/>
            <person name="Brown T."/>
            <person name="Cohen L."/>
        </authorList>
    </citation>
    <scope>NUCLEOTIDE SEQUENCE</scope>
    <source>
        <strain evidence="8">CCMP644</strain>
    </source>
</reference>
<gene>
    <name evidence="8" type="ORF">HAND00432_LOCUS8109</name>
</gene>
<sequence length="148" mass="16012">MSKGKGGERLYAGLIRLTVPAGKAAPAPPVGPALGQKGLNLMDFCKSFNDKTKIYKDETPIPVTITAYSDRTFEYKTKTPSIQHMLKLASGVKKFAKQPGKEVVGEISVRAIYEMALIKKEDMLNVTLEGCVSQIIATAKAVGLKVVR</sequence>
<dbReference type="PANTHER" id="PTHR11661:SF1">
    <property type="entry name" value="LARGE RIBOSOMAL SUBUNIT PROTEIN UL11M"/>
    <property type="match status" value="1"/>
</dbReference>
<dbReference type="Pfam" id="PF00298">
    <property type="entry name" value="Ribosomal_L11"/>
    <property type="match status" value="1"/>
</dbReference>
<organism evidence="8">
    <name type="scientific">Hemiselmis andersenii</name>
    <name type="common">Cryptophyte alga</name>
    <dbReference type="NCBI Taxonomy" id="464988"/>
    <lineage>
        <taxon>Eukaryota</taxon>
        <taxon>Cryptophyceae</taxon>
        <taxon>Cryptomonadales</taxon>
        <taxon>Hemiselmidaceae</taxon>
        <taxon>Hemiselmis</taxon>
    </lineage>
</organism>
<evidence type="ECO:0000256" key="4">
    <source>
        <dbReference type="ARBA" id="ARBA00040104"/>
    </source>
</evidence>
<accession>A0A7S1DQS3</accession>
<dbReference type="InterPro" id="IPR020784">
    <property type="entry name" value="Ribosomal_uL11_N"/>
</dbReference>
<dbReference type="InterPro" id="IPR036796">
    <property type="entry name" value="Ribosomal_uL11_N_sf"/>
</dbReference>
<dbReference type="GO" id="GO:0003735">
    <property type="term" value="F:structural constituent of ribosome"/>
    <property type="evidence" value="ECO:0007669"/>
    <property type="project" value="InterPro"/>
</dbReference>
<dbReference type="SUPFAM" id="SSF54747">
    <property type="entry name" value="Ribosomal L11/L12e N-terminal domain"/>
    <property type="match status" value="1"/>
</dbReference>
<dbReference type="FunFam" id="3.30.1550.10:FF:000005">
    <property type="entry name" value="50S ribosomal protein L11"/>
    <property type="match status" value="1"/>
</dbReference>
<evidence type="ECO:0000256" key="2">
    <source>
        <dbReference type="ARBA" id="ARBA00022980"/>
    </source>
</evidence>
<keyword evidence="3 5" id="KW-0687">Ribonucleoprotein</keyword>
<dbReference type="NCBIfam" id="TIGR01632">
    <property type="entry name" value="L11_bact"/>
    <property type="match status" value="1"/>
</dbReference>
<dbReference type="Pfam" id="PF03946">
    <property type="entry name" value="Ribosomal_L11_N"/>
    <property type="match status" value="1"/>
</dbReference>
<dbReference type="GO" id="GO:0070180">
    <property type="term" value="F:large ribosomal subunit rRNA binding"/>
    <property type="evidence" value="ECO:0007669"/>
    <property type="project" value="TreeGrafter"/>
</dbReference>
<dbReference type="InterPro" id="IPR000911">
    <property type="entry name" value="Ribosomal_uL11"/>
</dbReference>
<dbReference type="SUPFAM" id="SSF46906">
    <property type="entry name" value="Ribosomal protein L11, C-terminal domain"/>
    <property type="match status" value="1"/>
</dbReference>
<evidence type="ECO:0000259" key="7">
    <source>
        <dbReference type="Pfam" id="PF03946"/>
    </source>
</evidence>
<evidence type="ECO:0000256" key="5">
    <source>
        <dbReference type="RuleBase" id="RU003978"/>
    </source>
</evidence>
<dbReference type="GO" id="GO:0005762">
    <property type="term" value="C:mitochondrial large ribosomal subunit"/>
    <property type="evidence" value="ECO:0007669"/>
    <property type="project" value="TreeGrafter"/>
</dbReference>
<protein>
    <recommendedName>
        <fullName evidence="4">Large ribosomal subunit protein uL11m</fullName>
    </recommendedName>
</protein>
<keyword evidence="2 5" id="KW-0689">Ribosomal protein</keyword>
<dbReference type="HAMAP" id="MF_00736">
    <property type="entry name" value="Ribosomal_uL11"/>
    <property type="match status" value="1"/>
</dbReference>
<dbReference type="PANTHER" id="PTHR11661">
    <property type="entry name" value="60S RIBOSOMAL PROTEIN L12"/>
    <property type="match status" value="1"/>
</dbReference>
<evidence type="ECO:0000256" key="1">
    <source>
        <dbReference type="ARBA" id="ARBA00010537"/>
    </source>
</evidence>
<dbReference type="GO" id="GO:0006412">
    <property type="term" value="P:translation"/>
    <property type="evidence" value="ECO:0007669"/>
    <property type="project" value="InterPro"/>
</dbReference>
<dbReference type="SMART" id="SM00649">
    <property type="entry name" value="RL11"/>
    <property type="match status" value="1"/>
</dbReference>
<feature type="domain" description="Large ribosomal subunit protein uL11 C-terminal" evidence="6">
    <location>
        <begin position="78"/>
        <end position="146"/>
    </location>
</feature>
<dbReference type="InterPro" id="IPR006519">
    <property type="entry name" value="Ribosomal_uL11_bac-typ"/>
</dbReference>
<evidence type="ECO:0000259" key="6">
    <source>
        <dbReference type="Pfam" id="PF00298"/>
    </source>
</evidence>
<dbReference type="InterPro" id="IPR020783">
    <property type="entry name" value="Ribosomal_uL11_C"/>
</dbReference>
<dbReference type="EMBL" id="HBFX01013533">
    <property type="protein sequence ID" value="CAD8953572.1"/>
    <property type="molecule type" value="Transcribed_RNA"/>
</dbReference>
<feature type="domain" description="Large ribosomal subunit protein uL11 N-terminal" evidence="7">
    <location>
        <begin position="15"/>
        <end position="73"/>
    </location>
</feature>
<dbReference type="Gene3D" id="3.30.1550.10">
    <property type="entry name" value="Ribosomal protein L11/L12, N-terminal domain"/>
    <property type="match status" value="1"/>
</dbReference>
<dbReference type="InterPro" id="IPR036769">
    <property type="entry name" value="Ribosomal_uL11_C_sf"/>
</dbReference>
<dbReference type="Gene3D" id="1.10.10.250">
    <property type="entry name" value="Ribosomal protein L11, C-terminal domain"/>
    <property type="match status" value="1"/>
</dbReference>
<dbReference type="CDD" id="cd00349">
    <property type="entry name" value="Ribosomal_L11"/>
    <property type="match status" value="1"/>
</dbReference>
<dbReference type="AlphaFoldDB" id="A0A7S1DQS3"/>
<evidence type="ECO:0000256" key="3">
    <source>
        <dbReference type="ARBA" id="ARBA00023274"/>
    </source>
</evidence>
<name>A0A7S1DQS3_HEMAN</name>
<proteinExistence type="inferred from homology"/>
<evidence type="ECO:0000313" key="8">
    <source>
        <dbReference type="EMBL" id="CAD8953572.1"/>
    </source>
</evidence>